<evidence type="ECO:0000256" key="2">
    <source>
        <dbReference type="ARBA" id="ARBA00018951"/>
    </source>
</evidence>
<dbReference type="GeneID" id="106459740"/>
<evidence type="ECO:0000313" key="6">
    <source>
        <dbReference type="RefSeq" id="XP_013774850.1"/>
    </source>
</evidence>
<evidence type="ECO:0000313" key="3">
    <source>
        <dbReference type="Proteomes" id="UP000694941"/>
    </source>
</evidence>
<dbReference type="RefSeq" id="XP_013774848.1">
    <property type="nucleotide sequence ID" value="XM_013919394.2"/>
</dbReference>
<dbReference type="InterPro" id="IPR007303">
    <property type="entry name" value="TIP41-like"/>
</dbReference>
<evidence type="ECO:0000313" key="10">
    <source>
        <dbReference type="RefSeq" id="XP_022241987.1"/>
    </source>
</evidence>
<comment type="similarity">
    <text evidence="1">Belongs to the TIP41 family.</text>
</comment>
<sequence>MSYPSKTEVGDIKTKADSICVKTYTFGPWTLITQKNHILPSKCSTPQVCHQEKDTTDSYHLCSFCRFQQELTLPQLPEMTFADNLLQIKHERGFGIEFNCLDALRLVDTKNDIMKVAVAEVWQNTRAECKYVKEVIKPFDWTFTTAYKGTLMSTDNSLQVSETSERIDIEKLKVREKILFFEDIHLFEDELADNGCAQCSVKIRVMQGSFFLLLRFFLRVDNILVRINDTRVYHEESKNYLLREYVSRESQISDLKIPSSLLTDPGELWTHLPIISSCYEKLEFPTC</sequence>
<name>A0ABM1SEC9_LIMPO</name>
<evidence type="ECO:0000313" key="9">
    <source>
        <dbReference type="RefSeq" id="XP_022241986.1"/>
    </source>
</evidence>
<gene>
    <name evidence="4 5 6 7 8 9 10" type="primary">LOC106459740</name>
</gene>
<dbReference type="Pfam" id="PF04176">
    <property type="entry name" value="TIP41"/>
    <property type="match status" value="1"/>
</dbReference>
<dbReference type="Proteomes" id="UP000694941">
    <property type="component" value="Unplaced"/>
</dbReference>
<dbReference type="PANTHER" id="PTHR21021:SF16">
    <property type="entry name" value="TIP41-LIKE PROTEIN"/>
    <property type="match status" value="1"/>
</dbReference>
<dbReference type="RefSeq" id="XP_022241987.1">
    <property type="nucleotide sequence ID" value="XM_022386279.1"/>
</dbReference>
<protein>
    <recommendedName>
        <fullName evidence="2">TIP41-like protein</fullName>
    </recommendedName>
</protein>
<evidence type="ECO:0000313" key="4">
    <source>
        <dbReference type="RefSeq" id="XP_013774848.1"/>
    </source>
</evidence>
<proteinExistence type="inferred from homology"/>
<evidence type="ECO:0000313" key="8">
    <source>
        <dbReference type="RefSeq" id="XP_022241984.1"/>
    </source>
</evidence>
<evidence type="ECO:0000313" key="7">
    <source>
        <dbReference type="RefSeq" id="XP_013774851.1"/>
    </source>
</evidence>
<evidence type="ECO:0000313" key="5">
    <source>
        <dbReference type="RefSeq" id="XP_013774849.1"/>
    </source>
</evidence>
<dbReference type="RefSeq" id="XP_013774849.1">
    <property type="nucleotide sequence ID" value="XM_013919395.2"/>
</dbReference>
<accession>A0ABM1SEC9</accession>
<dbReference type="RefSeq" id="XP_022241984.1">
    <property type="nucleotide sequence ID" value="XM_022386276.1"/>
</dbReference>
<dbReference type="RefSeq" id="XP_013774850.1">
    <property type="nucleotide sequence ID" value="XM_013919396.2"/>
</dbReference>
<dbReference type="RefSeq" id="XP_013774851.1">
    <property type="nucleotide sequence ID" value="XM_013919397.2"/>
</dbReference>
<dbReference type="RefSeq" id="XP_022241986.1">
    <property type="nucleotide sequence ID" value="XM_022386278.1"/>
</dbReference>
<organism evidence="3 8">
    <name type="scientific">Limulus polyphemus</name>
    <name type="common">Atlantic horseshoe crab</name>
    <dbReference type="NCBI Taxonomy" id="6850"/>
    <lineage>
        <taxon>Eukaryota</taxon>
        <taxon>Metazoa</taxon>
        <taxon>Ecdysozoa</taxon>
        <taxon>Arthropoda</taxon>
        <taxon>Chelicerata</taxon>
        <taxon>Merostomata</taxon>
        <taxon>Xiphosura</taxon>
        <taxon>Limulidae</taxon>
        <taxon>Limulus</taxon>
    </lineage>
</organism>
<keyword evidence="3" id="KW-1185">Reference proteome</keyword>
<reference evidence="4 5" key="1">
    <citation type="submission" date="2025-05" db="UniProtKB">
        <authorList>
            <consortium name="RefSeq"/>
        </authorList>
    </citation>
    <scope>IDENTIFICATION</scope>
    <source>
        <tissue evidence="4 5">Muscle</tissue>
    </source>
</reference>
<dbReference type="InterPro" id="IPR051330">
    <property type="entry name" value="Phosphatase_reg/MetRdx"/>
</dbReference>
<evidence type="ECO:0000256" key="1">
    <source>
        <dbReference type="ARBA" id="ARBA00006658"/>
    </source>
</evidence>
<dbReference type="PANTHER" id="PTHR21021">
    <property type="entry name" value="GAF/PUTATIVE CYTOSKELETAL PROTEIN"/>
    <property type="match status" value="1"/>
</dbReference>